<dbReference type="InterPro" id="IPR010327">
    <property type="entry name" value="FldB/FldC_alpha/beta"/>
</dbReference>
<organism evidence="2 3">
    <name type="scientific">Geodermatophilus nigrescens</name>
    <dbReference type="NCBI Taxonomy" id="1070870"/>
    <lineage>
        <taxon>Bacteria</taxon>
        <taxon>Bacillati</taxon>
        <taxon>Actinomycetota</taxon>
        <taxon>Actinomycetes</taxon>
        <taxon>Geodermatophilales</taxon>
        <taxon>Geodermatophilaceae</taxon>
        <taxon>Geodermatophilus</taxon>
    </lineage>
</organism>
<dbReference type="STRING" id="1070870.SAMN05444351_1611"/>
<evidence type="ECO:0000313" key="2">
    <source>
        <dbReference type="EMBL" id="SHG15795.1"/>
    </source>
</evidence>
<proteinExistence type="inferred from homology"/>
<name>A0A1M5HIM9_9ACTN</name>
<sequence length="383" mass="40317">MLDTGAGSDPTWWRDAVDGRRDRARERAAGGVPVVGYVGADVPGELVEAAGACPVRLSGIPGRTSAEADRLLGAAVDPAVSSVLAQLLDGDWRFLTGLVVSRDSQASLALFYVLRELRRLEPGLQLPPVHLLDLLHLPRASTTRYDAARVAQLAEVLAGWTGTAVTGDGLARAVAGARRVRSLLRDAQRLRRADRPGLSGTTALHVHGAVTAMPGAEAAERLGELLAAAAAGPALPARPRLFLTGSAQDHDRLYVAVEDEGWHVVGEDHDRGDLALTVDVPGWAGTDEIARAYQHRGPAAATSSIRAHAEWTAAEAAACRADLLLAVVREHDEAPAWDLPVQRERAAALGIGTAALLRQPYVSRTSDVRAVLATASAATRESA</sequence>
<comment type="similarity">
    <text evidence="1">Belongs to the FldB/FldC dehydratase alpha/beta subunit family.</text>
</comment>
<dbReference type="PANTHER" id="PTHR30548">
    <property type="entry name" value="2-HYDROXYGLUTARYL-COA DEHYDRATASE, D-COMPONENT-RELATED"/>
    <property type="match status" value="1"/>
</dbReference>
<protein>
    <submittedName>
        <fullName evidence="2">Benzoyl-CoA reductase/2-hydroxyglutaryl-CoA dehydratase subunit, BcrC/BadD/HgdB</fullName>
    </submittedName>
</protein>
<dbReference type="EMBL" id="FQVX01000002">
    <property type="protein sequence ID" value="SHG15795.1"/>
    <property type="molecule type" value="Genomic_DNA"/>
</dbReference>
<dbReference type="OrthoDB" id="4578012at2"/>
<keyword evidence="3" id="KW-1185">Reference proteome</keyword>
<accession>A0A1M5HIM9</accession>
<dbReference type="Gene3D" id="1.20.1270.370">
    <property type="match status" value="1"/>
</dbReference>
<dbReference type="Gene3D" id="3.40.50.11890">
    <property type="match status" value="1"/>
</dbReference>
<gene>
    <name evidence="2" type="ORF">SAMN05444351_1611</name>
</gene>
<reference evidence="2 3" key="1">
    <citation type="submission" date="2016-11" db="EMBL/GenBank/DDBJ databases">
        <authorList>
            <person name="Jaros S."/>
            <person name="Januszkiewicz K."/>
            <person name="Wedrychowicz H."/>
        </authorList>
    </citation>
    <scope>NUCLEOTIDE SEQUENCE [LARGE SCALE GENOMIC DNA]</scope>
    <source>
        <strain evidence="2 3">DSM 45408</strain>
    </source>
</reference>
<dbReference type="PANTHER" id="PTHR30548:SF1">
    <property type="entry name" value="DEHYDRATASE SUBUNIT MJ0007-RELATED"/>
    <property type="match status" value="1"/>
</dbReference>
<dbReference type="Pfam" id="PF06050">
    <property type="entry name" value="HGD-D"/>
    <property type="match status" value="1"/>
</dbReference>
<evidence type="ECO:0000256" key="1">
    <source>
        <dbReference type="ARBA" id="ARBA00005806"/>
    </source>
</evidence>
<evidence type="ECO:0000313" key="3">
    <source>
        <dbReference type="Proteomes" id="UP000184471"/>
    </source>
</evidence>
<dbReference type="Proteomes" id="UP000184471">
    <property type="component" value="Unassembled WGS sequence"/>
</dbReference>
<dbReference type="RefSeq" id="WP_139252897.1">
    <property type="nucleotide sequence ID" value="NZ_FQVX01000002.1"/>
</dbReference>
<dbReference type="AlphaFoldDB" id="A0A1M5HIM9"/>
<dbReference type="GO" id="GO:0016836">
    <property type="term" value="F:hydro-lyase activity"/>
    <property type="evidence" value="ECO:0007669"/>
    <property type="project" value="UniProtKB-ARBA"/>
</dbReference>